<proteinExistence type="inferred from homology"/>
<sequence>STRIENWSDFSIRKYVAIVSLEQHQRYRDDFSAECEEYRNLHIQTDKIQTNFRQYNEQWKSLTAGS</sequence>
<keyword evidence="5" id="KW-1185">Reference proteome</keyword>
<evidence type="ECO:0000313" key="5">
    <source>
        <dbReference type="Proteomes" id="UP000537234"/>
    </source>
</evidence>
<reference evidence="4 5" key="1">
    <citation type="submission" date="2019-09" db="EMBL/GenBank/DDBJ databases">
        <title>Bird 10,000 Genomes (B10K) Project - Family phase.</title>
        <authorList>
            <person name="Zhang G."/>
        </authorList>
    </citation>
    <scope>NUCLEOTIDE SEQUENCE [LARGE SCALE GENOMIC DNA]</scope>
    <source>
        <strain evidence="4">B10K-DU-001-48</strain>
        <tissue evidence="4">Muscle</tissue>
    </source>
</reference>
<protein>
    <submittedName>
        <fullName evidence="4">ELL2 factor</fullName>
    </submittedName>
</protein>
<dbReference type="GO" id="GO:0008023">
    <property type="term" value="C:transcription elongation factor complex"/>
    <property type="evidence" value="ECO:0007669"/>
    <property type="project" value="TreeGrafter"/>
</dbReference>
<dbReference type="InterPro" id="IPR031176">
    <property type="entry name" value="ELL/occludin"/>
</dbReference>
<feature type="domain" description="OCEL" evidence="3">
    <location>
        <begin position="9"/>
        <end position="66"/>
    </location>
</feature>
<dbReference type="InterPro" id="IPR010844">
    <property type="entry name" value="Occludin_ELL"/>
</dbReference>
<comment type="caution">
    <text evidence="4">The sequence shown here is derived from an EMBL/GenBank/DDBJ whole genome shotgun (WGS) entry which is preliminary data.</text>
</comment>
<comment type="similarity">
    <text evidence="1 2">Belongs to the ELL/occludin family.</text>
</comment>
<name>A0A7L0A2G9_9CORV</name>
<dbReference type="SUPFAM" id="SSF144292">
    <property type="entry name" value="occludin/ELL-like"/>
    <property type="match status" value="1"/>
</dbReference>
<accession>A0A7L0A2G9</accession>
<dbReference type="PANTHER" id="PTHR23288">
    <property type="entry name" value="OCCLUDIN AND RNA POLYMERASE II ELONGATION FACTOR ELL"/>
    <property type="match status" value="1"/>
</dbReference>
<dbReference type="EMBL" id="VXAD01009825">
    <property type="protein sequence ID" value="NXJ26959.1"/>
    <property type="molecule type" value="Genomic_DNA"/>
</dbReference>
<feature type="non-terminal residue" evidence="4">
    <location>
        <position position="1"/>
    </location>
</feature>
<dbReference type="PROSITE" id="PS51980">
    <property type="entry name" value="OCEL"/>
    <property type="match status" value="1"/>
</dbReference>
<dbReference type="GO" id="GO:0000987">
    <property type="term" value="F:cis-regulatory region sequence-specific DNA binding"/>
    <property type="evidence" value="ECO:0007669"/>
    <property type="project" value="TreeGrafter"/>
</dbReference>
<evidence type="ECO:0000259" key="3">
    <source>
        <dbReference type="PROSITE" id="PS51980"/>
    </source>
</evidence>
<dbReference type="GO" id="GO:0032968">
    <property type="term" value="P:positive regulation of transcription elongation by RNA polymerase II"/>
    <property type="evidence" value="ECO:0007669"/>
    <property type="project" value="TreeGrafter"/>
</dbReference>
<dbReference type="GO" id="GO:0042795">
    <property type="term" value="P:snRNA transcription by RNA polymerase II"/>
    <property type="evidence" value="ECO:0007669"/>
    <property type="project" value="TreeGrafter"/>
</dbReference>
<evidence type="ECO:0000256" key="1">
    <source>
        <dbReference type="ARBA" id="ARBA00009171"/>
    </source>
</evidence>
<evidence type="ECO:0000256" key="2">
    <source>
        <dbReference type="PROSITE-ProRule" id="PRU01324"/>
    </source>
</evidence>
<gene>
    <name evidence="4" type="primary">Ell2_1</name>
    <name evidence="4" type="ORF">DICMEG_R15442</name>
</gene>
<dbReference type="AlphaFoldDB" id="A0A7L0A2G9"/>
<dbReference type="Pfam" id="PF07303">
    <property type="entry name" value="Occludin_ELL"/>
    <property type="match status" value="1"/>
</dbReference>
<dbReference type="PANTHER" id="PTHR23288:SF8">
    <property type="entry name" value="RNA POLYMERASE II ELONGATION FACTOR ELL2"/>
    <property type="match status" value="1"/>
</dbReference>
<dbReference type="Proteomes" id="UP000537234">
    <property type="component" value="Unassembled WGS sequence"/>
</dbReference>
<evidence type="ECO:0000313" key="4">
    <source>
        <dbReference type="EMBL" id="NXJ26959.1"/>
    </source>
</evidence>
<organism evidence="4 5">
    <name type="scientific">Dicrurus megarhynchus</name>
    <dbReference type="NCBI Taxonomy" id="450177"/>
    <lineage>
        <taxon>Eukaryota</taxon>
        <taxon>Metazoa</taxon>
        <taxon>Chordata</taxon>
        <taxon>Craniata</taxon>
        <taxon>Vertebrata</taxon>
        <taxon>Euteleostomi</taxon>
        <taxon>Archelosauria</taxon>
        <taxon>Archosauria</taxon>
        <taxon>Dinosauria</taxon>
        <taxon>Saurischia</taxon>
        <taxon>Theropoda</taxon>
        <taxon>Coelurosauria</taxon>
        <taxon>Aves</taxon>
        <taxon>Neognathae</taxon>
        <taxon>Neoaves</taxon>
        <taxon>Telluraves</taxon>
        <taxon>Australaves</taxon>
        <taxon>Passeriformes</taxon>
        <taxon>Corvoidea</taxon>
        <taxon>Dicruridae</taxon>
        <taxon>Dicrurus</taxon>
    </lineage>
</organism>
<dbReference type="Gene3D" id="6.10.140.340">
    <property type="match status" value="1"/>
</dbReference>
<feature type="non-terminal residue" evidence="4">
    <location>
        <position position="66"/>
    </location>
</feature>